<proteinExistence type="inferred from homology"/>
<feature type="compositionally biased region" description="Polar residues" evidence="5">
    <location>
        <begin position="279"/>
        <end position="297"/>
    </location>
</feature>
<reference evidence="7 8" key="1">
    <citation type="journal article" date="2021" name="Environ. Microbiol.">
        <title>Genetic insights into the dark matter of the mammalian gut microbiota through targeted genome reconstruction.</title>
        <authorList>
            <person name="Lugli G.A."/>
            <person name="Alessandri G."/>
            <person name="Milani C."/>
            <person name="Viappiani A."/>
            <person name="Fontana F."/>
            <person name="Tarracchini C."/>
            <person name="Mancabelli L."/>
            <person name="Argentini C."/>
            <person name="Ruiz L."/>
            <person name="Margolles A."/>
            <person name="van Sinderen D."/>
            <person name="Turroni F."/>
            <person name="Ventura M."/>
        </authorList>
    </citation>
    <scope>NUCLEOTIDE SEQUENCE [LARGE SCALE GENOMIC DNA]</scope>
    <source>
        <strain evidence="7 8">LC6</strain>
    </source>
</reference>
<evidence type="ECO:0000313" key="7">
    <source>
        <dbReference type="EMBL" id="MBT1175484.1"/>
    </source>
</evidence>
<name>A0ABS5UWK5_9BIFI</name>
<evidence type="ECO:0000256" key="3">
    <source>
        <dbReference type="ARBA" id="ARBA00013368"/>
    </source>
</evidence>
<comment type="subunit">
    <text evidence="2">Heterodimer of SbcC and SbcD.</text>
</comment>
<evidence type="ECO:0000256" key="2">
    <source>
        <dbReference type="ARBA" id="ARBA00011322"/>
    </source>
</evidence>
<feature type="region of interest" description="Disordered" evidence="5">
    <location>
        <begin position="725"/>
        <end position="760"/>
    </location>
</feature>
<comment type="caution">
    <text evidence="7">The sequence shown here is derived from an EMBL/GenBank/DDBJ whole genome shotgun (WGS) entry which is preliminary data.</text>
</comment>
<evidence type="ECO:0000259" key="6">
    <source>
        <dbReference type="Pfam" id="PF13476"/>
    </source>
</evidence>
<keyword evidence="8" id="KW-1185">Reference proteome</keyword>
<feature type="coiled-coil region" evidence="4">
    <location>
        <begin position="613"/>
        <end position="697"/>
    </location>
</feature>
<dbReference type="Gene3D" id="3.40.50.300">
    <property type="entry name" value="P-loop containing nucleotide triphosphate hydrolases"/>
    <property type="match status" value="2"/>
</dbReference>
<feature type="domain" description="Rad50/SbcC-type AAA" evidence="6">
    <location>
        <begin position="7"/>
        <end position="239"/>
    </location>
</feature>
<dbReference type="Pfam" id="PF13558">
    <property type="entry name" value="SbcC_Walker_B"/>
    <property type="match status" value="1"/>
</dbReference>
<feature type="compositionally biased region" description="Basic and acidic residues" evidence="5">
    <location>
        <begin position="731"/>
        <end position="751"/>
    </location>
</feature>
<dbReference type="SUPFAM" id="SSF52540">
    <property type="entry name" value="P-loop containing nucleoside triphosphate hydrolases"/>
    <property type="match status" value="2"/>
</dbReference>
<evidence type="ECO:0000256" key="4">
    <source>
        <dbReference type="SAM" id="Coils"/>
    </source>
</evidence>
<evidence type="ECO:0000313" key="8">
    <source>
        <dbReference type="Proteomes" id="UP000711736"/>
    </source>
</evidence>
<evidence type="ECO:0000256" key="1">
    <source>
        <dbReference type="ARBA" id="ARBA00006930"/>
    </source>
</evidence>
<dbReference type="InterPro" id="IPR038729">
    <property type="entry name" value="Rad50/SbcC_AAA"/>
</dbReference>
<sequence>MKLIAMKFRGVGPYKGEFAIDFAALTSSHMFLIDGETGAGKTTILDCLTFALYGGTSGATSSGEETESKQRFRSRFLMNERTETYVDLIFKAGNDYYEIRRTPSYDHPTLNGNKPTTRHSSKATLLHINRGLQAVIEERINDPERYFDYAQEKNHAEAVASKEKEVGVQITRLIGLNRKQFSRTIMLAQGQFAEFLKMKPEDRTGLVKDLLGAEIYQQIQDDLNEQRKALQGTVNDNASSLKSQIANARVIADQIVSPDIAAQPGAQHDPQQLDALSEEAQQAQPVDTQHPNTQQWGLNDAEQLDYPVRSASEIHDALTDTITNVSATLKQLVKDGESEQEQAQKDAESAQRRRQTVEQLRGYALQEKEDLDAVHNLHARHNAYKEWKHRIASSDEAQPIIDKHHELMRAEKAHEQQDEQLKDTQDMLDAYPPRATLEQERDAATAAGAREKDALVALEQATAHQHLVENAKEAQQQYEQAATHHAHAQSALQECVETLQSFRSADDIQAEITQANQRLGGRKGLTDQLEHSRKMLQYAEEAQQLADETIPATRKKLDEAEQHEEDAQRTLETMRAAILRSGAAQYAEGLAEGQPCPVCGSTHHPQLASQPDSSVSQQELKALEKRYEDARESTEKLRNTLTGLSNTLSAKREQSEQLSIEQAQRNIEEIQQQLNDLDSTEQHLVRLQDELHSVNKATQAVNDAKTVQATAEESEHNAQKRLNTAVQDAKGYTDESVRKEREQAENARDTAQEQQQRAKNLQRKLDELDALEKRHAEQRATWNEQQRQIKEIQQAIDGLLTASQFSTVLDACNAALDEQQREALQTSVEQYDTEVTEAQAHLQRTREEFRHAIADLDDAMKQALDLASVTKSAKDDSTTAVSADAVAYCDDGTLTSLGNAVSQLDLDTFQEQEQQATDRLTKANTASGSLQTVSSTWHAAATKLKTSVTTWQQSVTKFEPLQRMASLANADQNSPSADKRKMSLITFAVTERFRDVLDRANDLLNDIQGGVYELQLDQDSEQSTAGSKKLGLAITVFDRRTEEKRSTATLSGGETFFVSLALALALADIIQAENGGIAMDTLFVDEGFGSLSEEYLDDVMDMLRRIAKTRDIGIISHVGILKDQIAEKISVSRVTPNGESRLEVLA</sequence>
<comment type="similarity">
    <text evidence="1">Belongs to the SMC family. SbcC subfamily.</text>
</comment>
<gene>
    <name evidence="7" type="ORF">JS530_08250</name>
</gene>
<keyword evidence="4" id="KW-0175">Coiled coil</keyword>
<dbReference type="Pfam" id="PF13476">
    <property type="entry name" value="AAA_23"/>
    <property type="match status" value="1"/>
</dbReference>
<dbReference type="Proteomes" id="UP000711736">
    <property type="component" value="Unassembled WGS sequence"/>
</dbReference>
<dbReference type="InterPro" id="IPR027417">
    <property type="entry name" value="P-loop_NTPase"/>
</dbReference>
<dbReference type="PANTHER" id="PTHR32114">
    <property type="entry name" value="ABC TRANSPORTER ABCH.3"/>
    <property type="match status" value="1"/>
</dbReference>
<feature type="region of interest" description="Disordered" evidence="5">
    <location>
        <begin position="264"/>
        <end position="298"/>
    </location>
</feature>
<feature type="coiled-coil region" evidence="4">
    <location>
        <begin position="828"/>
        <end position="862"/>
    </location>
</feature>
<evidence type="ECO:0000256" key="5">
    <source>
        <dbReference type="SAM" id="MobiDB-lite"/>
    </source>
</evidence>
<accession>A0ABS5UWK5</accession>
<organism evidence="7 8">
    <name type="scientific">Bifidobacterium colobi</name>
    <dbReference type="NCBI Taxonomy" id="2809026"/>
    <lineage>
        <taxon>Bacteria</taxon>
        <taxon>Bacillati</taxon>
        <taxon>Actinomycetota</taxon>
        <taxon>Actinomycetes</taxon>
        <taxon>Bifidobacteriales</taxon>
        <taxon>Bifidobacteriaceae</taxon>
        <taxon>Bifidobacterium</taxon>
    </lineage>
</organism>
<feature type="region of interest" description="Disordered" evidence="5">
    <location>
        <begin position="334"/>
        <end position="355"/>
    </location>
</feature>
<feature type="compositionally biased region" description="Basic and acidic residues" evidence="5">
    <location>
        <begin position="334"/>
        <end position="351"/>
    </location>
</feature>
<dbReference type="PANTHER" id="PTHR32114:SF2">
    <property type="entry name" value="ABC TRANSPORTER ABCH.3"/>
    <property type="match status" value="1"/>
</dbReference>
<protein>
    <recommendedName>
        <fullName evidence="3">Nuclease SbcCD subunit C</fullName>
    </recommendedName>
</protein>
<dbReference type="RefSeq" id="WP_214376698.1">
    <property type="nucleotide sequence ID" value="NZ_JAFEJU010000005.1"/>
</dbReference>
<dbReference type="EMBL" id="JAFEJU010000005">
    <property type="protein sequence ID" value="MBT1175484.1"/>
    <property type="molecule type" value="Genomic_DNA"/>
</dbReference>